<dbReference type="Pfam" id="PF13171">
    <property type="entry name" value="DUF4004"/>
    <property type="match status" value="1"/>
</dbReference>
<reference evidence="1 2" key="1">
    <citation type="submission" date="2023-07" db="EMBL/GenBank/DDBJ databases">
        <title>Genomic Encyclopedia of Type Strains, Phase IV (KMG-IV): sequencing the most valuable type-strain genomes for metagenomic binning, comparative biology and taxonomic classification.</title>
        <authorList>
            <person name="Goeker M."/>
        </authorList>
    </citation>
    <scope>NUCLEOTIDE SEQUENCE [LARGE SCALE GENOMIC DNA]</scope>
    <source>
        <strain evidence="1 2">DSM 12751</strain>
    </source>
</reference>
<evidence type="ECO:0000313" key="1">
    <source>
        <dbReference type="EMBL" id="MDQ0167959.1"/>
    </source>
</evidence>
<gene>
    <name evidence="1" type="ORF">J2S11_003889</name>
</gene>
<name>A0ABT9W4F4_9BACI</name>
<comment type="caution">
    <text evidence="1">The sequence shown here is derived from an EMBL/GenBank/DDBJ whole genome shotgun (WGS) entry which is preliminary data.</text>
</comment>
<proteinExistence type="predicted"/>
<sequence>MNEELISKKDILQQTGISYGQLYRWKRKNLIPEDWFIRKSTFTGQETFFPKDKILERIDKIQLMKDKLSLDELASLFSPKLSELNMTEDEVIQQGIASEKTVQLFKQVIEIESFSTRSILILCIVEKSLQIKGISPLVGKMIIELLLQHELLEDIDQLKKSSPSLIVIRKQDVTSALLLTHTDRVYTERETELLAHVFLMDYMEEIKMILF</sequence>
<evidence type="ECO:0000313" key="2">
    <source>
        <dbReference type="Proteomes" id="UP001235840"/>
    </source>
</evidence>
<dbReference type="EMBL" id="JAUSTY010000022">
    <property type="protein sequence ID" value="MDQ0167959.1"/>
    <property type="molecule type" value="Genomic_DNA"/>
</dbReference>
<keyword evidence="2" id="KW-1185">Reference proteome</keyword>
<dbReference type="InterPro" id="IPR025063">
    <property type="entry name" value="DUF4004"/>
</dbReference>
<dbReference type="RefSeq" id="WP_307397312.1">
    <property type="nucleotide sequence ID" value="NZ_BAAADK010000017.1"/>
</dbReference>
<accession>A0ABT9W4F4</accession>
<organism evidence="1 2">
    <name type="scientific">Caldalkalibacillus horti</name>
    <dbReference type="NCBI Taxonomy" id="77523"/>
    <lineage>
        <taxon>Bacteria</taxon>
        <taxon>Bacillati</taxon>
        <taxon>Bacillota</taxon>
        <taxon>Bacilli</taxon>
        <taxon>Bacillales</taxon>
        <taxon>Bacillaceae</taxon>
        <taxon>Caldalkalibacillus</taxon>
    </lineage>
</organism>
<evidence type="ECO:0008006" key="3">
    <source>
        <dbReference type="Google" id="ProtNLM"/>
    </source>
</evidence>
<protein>
    <recommendedName>
        <fullName evidence="3">DUF4004 family protein</fullName>
    </recommendedName>
</protein>
<dbReference type="Proteomes" id="UP001235840">
    <property type="component" value="Unassembled WGS sequence"/>
</dbReference>